<reference evidence="3" key="1">
    <citation type="journal article" date="2019" name="Int. J. Syst. Evol. Microbiol.">
        <title>The Global Catalogue of Microorganisms (GCM) 10K type strain sequencing project: providing services to taxonomists for standard genome sequencing and annotation.</title>
        <authorList>
            <consortium name="The Broad Institute Genomics Platform"/>
            <consortium name="The Broad Institute Genome Sequencing Center for Infectious Disease"/>
            <person name="Wu L."/>
            <person name="Ma J."/>
        </authorList>
    </citation>
    <scope>NUCLEOTIDE SEQUENCE [LARGE SCALE GENOMIC DNA]</scope>
    <source>
        <strain evidence="3">JCM 17304</strain>
    </source>
</reference>
<accession>A0ABP7WQ98</accession>
<dbReference type="PROSITE" id="PS51257">
    <property type="entry name" value="PROKAR_LIPOPROTEIN"/>
    <property type="match status" value="1"/>
</dbReference>
<dbReference type="Proteomes" id="UP001500392">
    <property type="component" value="Unassembled WGS sequence"/>
</dbReference>
<evidence type="ECO:0000313" key="2">
    <source>
        <dbReference type="EMBL" id="GAA4094265.1"/>
    </source>
</evidence>
<organism evidence="2 3">
    <name type="scientific">Zhongshania borealis</name>
    <dbReference type="NCBI Taxonomy" id="889488"/>
    <lineage>
        <taxon>Bacteria</taxon>
        <taxon>Pseudomonadati</taxon>
        <taxon>Pseudomonadota</taxon>
        <taxon>Gammaproteobacteria</taxon>
        <taxon>Cellvibrionales</taxon>
        <taxon>Spongiibacteraceae</taxon>
        <taxon>Zhongshania</taxon>
    </lineage>
</organism>
<dbReference type="InterPro" id="IPR016195">
    <property type="entry name" value="Pol/histidinol_Pase-like"/>
</dbReference>
<sequence length="930" mass="100706">MFRVKSFTTLLPCLCLLYACGGSSSQTTSGNDNSSPEQPAPISRVISITGEGHIAPAFEHRLYASSDLAAPHPGTWTWSIDEGENLLLNWQATGDVISFTPRQVESVHTLTFSVIYREDTAQFNAKKSLLLHPGNDPTMAPMVSAGDDFTADEGSEITLQAQTQAKGGRSIRHLQWQQLAGPQAQIIGATDQDQLVVKLPQISSPEVVQFTLSATDSGGFTAENSVVVSLLNSLPNQLPVVDAGPAQQALGRESVKLSAQANDPDGEIVALQWRALAPFESLAIENANNLQASFIAPNVANTSNVTLRLRATDNQGGYSEGDTAVTVSPGNNAMPSITGFSVDPGVAYSGETVKLYSEAIDTDGDSLSFLWEIKRNDQVTNMAVSNSNLAEASFVVPDVTEPYSVDVVLTVSDGRAASSQRYSVQLVSRQQAAPDMLSCISSPLQKDCPLYPLADLLDPSQFSNCDNPLDESCILGDIMGPALRQCLQEREFELCSEYLQQLYDPSYVLEQLGAEEAADNCTPAYDEQSFEHYIGSLHEHTGYSDGVPLTRPADVYREVSDKGYDFAGSSDHSDTLHIPLSVGLDRAECPPEKFLYCVFLVDDARPQDALAKWAATLTQANAATTADFTAIRGFEWTSDRFGHANVYFSQNFINAKTGPGYAVSMLNFWQWFTYPAAFGGGSDGLLSFNHPGREDALEAALEFLGGDPAYTFNDFRYVPAADYRTIGIEVFGKGSEYDSDGPNGSWFSYALDKGWHLAPVSSEDHHGLAWGDGDLPKTVMIARSRGLDDLREAMLARRTYAVAQNYNDVRTRFSIDSNPMGSRLRRPLASKQAIYAEVLRQGQTMPNTLLQLVGPGNAVIAEASGGVLQTELTVGDTKTYLFLRVLDTSAQNRPIAFTAPIWIIPGAEPLPSCLPPAIWSGDSVFYPAAP</sequence>
<feature type="chain" id="PRO_5045086057" description="PKD domain-containing protein" evidence="1">
    <location>
        <begin position="26"/>
        <end position="930"/>
    </location>
</feature>
<keyword evidence="3" id="KW-1185">Reference proteome</keyword>
<protein>
    <recommendedName>
        <fullName evidence="4">PKD domain-containing protein</fullName>
    </recommendedName>
</protein>
<dbReference type="Gene3D" id="2.60.40.10">
    <property type="entry name" value="Immunoglobulins"/>
    <property type="match status" value="3"/>
</dbReference>
<keyword evidence="1" id="KW-0732">Signal</keyword>
<evidence type="ECO:0000256" key="1">
    <source>
        <dbReference type="SAM" id="SignalP"/>
    </source>
</evidence>
<dbReference type="Gene3D" id="3.20.20.140">
    <property type="entry name" value="Metal-dependent hydrolases"/>
    <property type="match status" value="1"/>
</dbReference>
<evidence type="ECO:0008006" key="4">
    <source>
        <dbReference type="Google" id="ProtNLM"/>
    </source>
</evidence>
<dbReference type="SUPFAM" id="SSF89550">
    <property type="entry name" value="PHP domain-like"/>
    <property type="match status" value="1"/>
</dbReference>
<gene>
    <name evidence="2" type="ORF">GCM10022414_17780</name>
</gene>
<name>A0ABP7WQ98_9GAMM</name>
<dbReference type="Pfam" id="PF22352">
    <property type="entry name" value="K319L-like_PKD"/>
    <property type="match status" value="2"/>
</dbReference>
<evidence type="ECO:0000313" key="3">
    <source>
        <dbReference type="Proteomes" id="UP001500392"/>
    </source>
</evidence>
<dbReference type="RefSeq" id="WP_344934823.1">
    <property type="nucleotide sequence ID" value="NZ_BAABDM010000002.1"/>
</dbReference>
<dbReference type="EMBL" id="BAABDM010000002">
    <property type="protein sequence ID" value="GAA4094265.1"/>
    <property type="molecule type" value="Genomic_DNA"/>
</dbReference>
<feature type="signal peptide" evidence="1">
    <location>
        <begin position="1"/>
        <end position="25"/>
    </location>
</feature>
<comment type="caution">
    <text evidence="2">The sequence shown here is derived from an EMBL/GenBank/DDBJ whole genome shotgun (WGS) entry which is preliminary data.</text>
</comment>
<proteinExistence type="predicted"/>
<dbReference type="InterPro" id="IPR013783">
    <property type="entry name" value="Ig-like_fold"/>
</dbReference>